<proteinExistence type="predicted"/>
<evidence type="ECO:0000313" key="3">
    <source>
        <dbReference type="Proteomes" id="UP000188268"/>
    </source>
</evidence>
<dbReference type="AlphaFoldDB" id="A0A1R3HVD6"/>
<gene>
    <name evidence="2" type="ORF">CCACVL1_16828</name>
</gene>
<comment type="caution">
    <text evidence="2">The sequence shown here is derived from an EMBL/GenBank/DDBJ whole genome shotgun (WGS) entry which is preliminary data.</text>
</comment>
<sequence>RRQIPNTLLPIPGHIRLFNPTEPTVVGSDRPVRQTSHSGRPRFAAKMKKFKGLKKRKYEAIKDCIEEMGKLGFLSLGP</sequence>
<organism evidence="2 3">
    <name type="scientific">Corchorus capsularis</name>
    <name type="common">Jute</name>
    <dbReference type="NCBI Taxonomy" id="210143"/>
    <lineage>
        <taxon>Eukaryota</taxon>
        <taxon>Viridiplantae</taxon>
        <taxon>Streptophyta</taxon>
        <taxon>Embryophyta</taxon>
        <taxon>Tracheophyta</taxon>
        <taxon>Spermatophyta</taxon>
        <taxon>Magnoliopsida</taxon>
        <taxon>eudicotyledons</taxon>
        <taxon>Gunneridae</taxon>
        <taxon>Pentapetalae</taxon>
        <taxon>rosids</taxon>
        <taxon>malvids</taxon>
        <taxon>Malvales</taxon>
        <taxon>Malvaceae</taxon>
        <taxon>Grewioideae</taxon>
        <taxon>Apeibeae</taxon>
        <taxon>Corchorus</taxon>
    </lineage>
</organism>
<dbReference type="EMBL" id="AWWV01011121">
    <property type="protein sequence ID" value="OMO74337.1"/>
    <property type="molecule type" value="Genomic_DNA"/>
</dbReference>
<accession>A0A1R3HVD6</accession>
<evidence type="ECO:0000313" key="2">
    <source>
        <dbReference type="EMBL" id="OMO74337.1"/>
    </source>
</evidence>
<name>A0A1R3HVD6_COCAP</name>
<keyword evidence="3" id="KW-1185">Reference proteome</keyword>
<dbReference type="Gramene" id="OMO74337">
    <property type="protein sequence ID" value="OMO74337"/>
    <property type="gene ID" value="CCACVL1_16828"/>
</dbReference>
<protein>
    <submittedName>
        <fullName evidence="2">21 kDa protein-like protein</fullName>
    </submittedName>
</protein>
<reference evidence="2 3" key="1">
    <citation type="submission" date="2013-09" db="EMBL/GenBank/DDBJ databases">
        <title>Corchorus capsularis genome sequencing.</title>
        <authorList>
            <person name="Alam M."/>
            <person name="Haque M.S."/>
            <person name="Islam M.S."/>
            <person name="Emdad E.M."/>
            <person name="Islam M.M."/>
            <person name="Ahmed B."/>
            <person name="Halim A."/>
            <person name="Hossen Q.M.M."/>
            <person name="Hossain M.Z."/>
            <person name="Ahmed R."/>
            <person name="Khan M.M."/>
            <person name="Islam R."/>
            <person name="Rashid M.M."/>
            <person name="Khan S.A."/>
            <person name="Rahman M.S."/>
            <person name="Alam M."/>
        </authorList>
    </citation>
    <scope>NUCLEOTIDE SEQUENCE [LARGE SCALE GENOMIC DNA]</scope>
    <source>
        <strain evidence="3">cv. CVL-1</strain>
        <tissue evidence="2">Whole seedling</tissue>
    </source>
</reference>
<feature type="non-terminal residue" evidence="2">
    <location>
        <position position="1"/>
    </location>
</feature>
<feature type="region of interest" description="Disordered" evidence="1">
    <location>
        <begin position="20"/>
        <end position="41"/>
    </location>
</feature>
<evidence type="ECO:0000256" key="1">
    <source>
        <dbReference type="SAM" id="MobiDB-lite"/>
    </source>
</evidence>
<dbReference type="Proteomes" id="UP000188268">
    <property type="component" value="Unassembled WGS sequence"/>
</dbReference>